<evidence type="ECO:0000313" key="3">
    <source>
        <dbReference type="Proteomes" id="UP001146067"/>
    </source>
</evidence>
<evidence type="ECO:0000259" key="1">
    <source>
        <dbReference type="Pfam" id="PF18448"/>
    </source>
</evidence>
<dbReference type="EMBL" id="JAPZVP010000001">
    <property type="protein sequence ID" value="MDA1358282.1"/>
    <property type="molecule type" value="Genomic_DNA"/>
</dbReference>
<reference evidence="2" key="1">
    <citation type="submission" date="2022-12" db="EMBL/GenBank/DDBJ databases">
        <title>Gycomyces niveus sp.nov.,a novel actinomycete isolated from soil in Shouguan.</title>
        <authorList>
            <person name="Yang X."/>
        </authorList>
    </citation>
    <scope>NUCLEOTIDE SEQUENCE</scope>
    <source>
        <strain evidence="2">NEAU-A15</strain>
    </source>
</reference>
<dbReference type="Pfam" id="PF18448">
    <property type="entry name" value="CBM46"/>
    <property type="match status" value="1"/>
</dbReference>
<dbReference type="Proteomes" id="UP001146067">
    <property type="component" value="Unassembled WGS sequence"/>
</dbReference>
<proteinExistence type="predicted"/>
<feature type="domain" description="Endoglucanase B carbohydrate binding" evidence="1">
    <location>
        <begin position="10"/>
        <end position="47"/>
    </location>
</feature>
<sequence>MTATWSGAEQVVNAIRDGEPVTVTYHFWGGDSVTYTVAKNGTTMSGTAS</sequence>
<organism evidence="2 3">
    <name type="scientific">Glycomyces luteolus</name>
    <dbReference type="NCBI Taxonomy" id="2670330"/>
    <lineage>
        <taxon>Bacteria</taxon>
        <taxon>Bacillati</taxon>
        <taxon>Actinomycetota</taxon>
        <taxon>Actinomycetes</taxon>
        <taxon>Glycomycetales</taxon>
        <taxon>Glycomycetaceae</taxon>
        <taxon>Glycomyces</taxon>
    </lineage>
</organism>
<dbReference type="RefSeq" id="WP_270108073.1">
    <property type="nucleotide sequence ID" value="NZ_JAPZVP010000001.1"/>
</dbReference>
<accession>A0A9X3P4R6</accession>
<comment type="caution">
    <text evidence="2">The sequence shown here is derived from an EMBL/GenBank/DDBJ whole genome shotgun (WGS) entry which is preliminary data.</text>
</comment>
<keyword evidence="3" id="KW-1185">Reference proteome</keyword>
<name>A0A9X3P4R6_9ACTN</name>
<protein>
    <recommendedName>
        <fullName evidence="1">Endoglucanase B carbohydrate binding domain-containing protein</fullName>
    </recommendedName>
</protein>
<evidence type="ECO:0000313" key="2">
    <source>
        <dbReference type="EMBL" id="MDA1358282.1"/>
    </source>
</evidence>
<dbReference type="AlphaFoldDB" id="A0A9X3P4R6"/>
<dbReference type="InterPro" id="IPR040946">
    <property type="entry name" value="CBM46"/>
</dbReference>
<gene>
    <name evidence="2" type="ORF">O1R50_01520</name>
</gene>